<accession>A0A0G4P714</accession>
<sequence>MLEDSPLFFFWRVAPPDLRYQIGVYPENITTFLYFVPDGGSDWSDIPESKSRLLVASDLFVCTE</sequence>
<dbReference type="AlphaFoldDB" id="A0A0G4P714"/>
<keyword evidence="2" id="KW-1185">Reference proteome</keyword>
<evidence type="ECO:0000313" key="2">
    <source>
        <dbReference type="Proteomes" id="UP000053732"/>
    </source>
</evidence>
<protein>
    <submittedName>
        <fullName evidence="1">Str. FM013</fullName>
    </submittedName>
</protein>
<evidence type="ECO:0000313" key="1">
    <source>
        <dbReference type="EMBL" id="CRL22087.1"/>
    </source>
</evidence>
<organism evidence="1 2">
    <name type="scientific">Penicillium camemberti (strain FM 013)</name>
    <dbReference type="NCBI Taxonomy" id="1429867"/>
    <lineage>
        <taxon>Eukaryota</taxon>
        <taxon>Fungi</taxon>
        <taxon>Dikarya</taxon>
        <taxon>Ascomycota</taxon>
        <taxon>Pezizomycotina</taxon>
        <taxon>Eurotiomycetes</taxon>
        <taxon>Eurotiomycetidae</taxon>
        <taxon>Eurotiales</taxon>
        <taxon>Aspergillaceae</taxon>
        <taxon>Penicillium</taxon>
    </lineage>
</organism>
<gene>
    <name evidence="1" type="ORF">PCAMFM013_S007g000068</name>
</gene>
<proteinExistence type="predicted"/>
<reference evidence="1 2" key="1">
    <citation type="journal article" date="2014" name="Nat. Commun.">
        <title>Multiple recent horizontal transfers of a large genomic region in cheese making fungi.</title>
        <authorList>
            <person name="Cheeseman K."/>
            <person name="Ropars J."/>
            <person name="Renault P."/>
            <person name="Dupont J."/>
            <person name="Gouzy J."/>
            <person name="Branca A."/>
            <person name="Abraham A.L."/>
            <person name="Ceppi M."/>
            <person name="Conseiller E."/>
            <person name="Debuchy R."/>
            <person name="Malagnac F."/>
            <person name="Goarin A."/>
            <person name="Silar P."/>
            <person name="Lacoste S."/>
            <person name="Sallet E."/>
            <person name="Bensimon A."/>
            <person name="Giraud T."/>
            <person name="Brygoo Y."/>
        </authorList>
    </citation>
    <scope>NUCLEOTIDE SEQUENCE [LARGE SCALE GENOMIC DNA]</scope>
    <source>
        <strain evidence="2">FM 013</strain>
    </source>
</reference>
<name>A0A0G4P714_PENC3</name>
<dbReference type="Proteomes" id="UP000053732">
    <property type="component" value="Unassembled WGS sequence"/>
</dbReference>
<dbReference type="EMBL" id="HG793140">
    <property type="protein sequence ID" value="CRL22087.1"/>
    <property type="molecule type" value="Genomic_DNA"/>
</dbReference>